<accession>Q0CUX5</accession>
<organism evidence="2 3">
    <name type="scientific">Aspergillus terreus (strain NIH 2624 / FGSC A1156)</name>
    <dbReference type="NCBI Taxonomy" id="341663"/>
    <lineage>
        <taxon>Eukaryota</taxon>
        <taxon>Fungi</taxon>
        <taxon>Dikarya</taxon>
        <taxon>Ascomycota</taxon>
        <taxon>Pezizomycotina</taxon>
        <taxon>Eurotiomycetes</taxon>
        <taxon>Eurotiomycetidae</taxon>
        <taxon>Eurotiales</taxon>
        <taxon>Aspergillaceae</taxon>
        <taxon>Aspergillus</taxon>
        <taxon>Aspergillus subgen. Circumdati</taxon>
    </lineage>
</organism>
<dbReference type="AlphaFoldDB" id="Q0CUX5"/>
<evidence type="ECO:0000313" key="2">
    <source>
        <dbReference type="EMBL" id="EAU37471.1"/>
    </source>
</evidence>
<dbReference type="HOGENOM" id="CLU_1602353_0_0_1"/>
<protein>
    <recommendedName>
        <fullName evidence="1">2EXR domain-containing protein</fullName>
    </recommendedName>
</protein>
<evidence type="ECO:0000313" key="3">
    <source>
        <dbReference type="Proteomes" id="UP000007963"/>
    </source>
</evidence>
<evidence type="ECO:0000259" key="1">
    <source>
        <dbReference type="Pfam" id="PF20150"/>
    </source>
</evidence>
<dbReference type="InterPro" id="IPR045518">
    <property type="entry name" value="2EXR"/>
</dbReference>
<dbReference type="PANTHER" id="PTHR35910">
    <property type="entry name" value="2EXR DOMAIN-CONTAINING PROTEIN"/>
    <property type="match status" value="1"/>
</dbReference>
<dbReference type="Pfam" id="PF20150">
    <property type="entry name" value="2EXR"/>
    <property type="match status" value="1"/>
</dbReference>
<dbReference type="Proteomes" id="UP000007963">
    <property type="component" value="Unassembled WGS sequence"/>
</dbReference>
<name>Q0CUX5_ASPTN</name>
<dbReference type="RefSeq" id="XP_001211687.1">
    <property type="nucleotide sequence ID" value="XM_001211687.1"/>
</dbReference>
<reference evidence="3" key="1">
    <citation type="submission" date="2005-09" db="EMBL/GenBank/DDBJ databases">
        <title>Annotation of the Aspergillus terreus NIH2624 genome.</title>
        <authorList>
            <person name="Birren B.W."/>
            <person name="Lander E.S."/>
            <person name="Galagan J.E."/>
            <person name="Nusbaum C."/>
            <person name="Devon K."/>
            <person name="Henn M."/>
            <person name="Ma L.-J."/>
            <person name="Jaffe D.B."/>
            <person name="Butler J."/>
            <person name="Alvarez P."/>
            <person name="Gnerre S."/>
            <person name="Grabherr M."/>
            <person name="Kleber M."/>
            <person name="Mauceli E.W."/>
            <person name="Brockman W."/>
            <person name="Rounsley S."/>
            <person name="Young S.K."/>
            <person name="LaButti K."/>
            <person name="Pushparaj V."/>
            <person name="DeCaprio D."/>
            <person name="Crawford M."/>
            <person name="Koehrsen M."/>
            <person name="Engels R."/>
            <person name="Montgomery P."/>
            <person name="Pearson M."/>
            <person name="Howarth C."/>
            <person name="Larson L."/>
            <person name="Luoma S."/>
            <person name="White J."/>
            <person name="Alvarado L."/>
            <person name="Kodira C.D."/>
            <person name="Zeng Q."/>
            <person name="Oleary S."/>
            <person name="Yandava C."/>
            <person name="Denning D.W."/>
            <person name="Nierman W.C."/>
            <person name="Milne T."/>
            <person name="Madden K."/>
        </authorList>
    </citation>
    <scope>NUCLEOTIDE SEQUENCE [LARGE SCALE GENOMIC DNA]</scope>
    <source>
        <strain evidence="3">NIH 2624 / FGSC A1156</strain>
    </source>
</reference>
<dbReference type="OrthoDB" id="3540486at2759"/>
<gene>
    <name evidence="2" type="ORF">ATEG_02509</name>
</gene>
<feature type="domain" description="2EXR" evidence="1">
    <location>
        <begin position="4"/>
        <end position="74"/>
    </location>
</feature>
<dbReference type="VEuPathDB" id="FungiDB:ATEG_02509"/>
<dbReference type="eggNOG" id="ENOG502SPDK">
    <property type="taxonomic scope" value="Eukaryota"/>
</dbReference>
<dbReference type="EMBL" id="CH476596">
    <property type="protein sequence ID" value="EAU37471.1"/>
    <property type="molecule type" value="Genomic_DNA"/>
</dbReference>
<dbReference type="GeneID" id="4316945"/>
<proteinExistence type="predicted"/>
<sequence length="166" mass="19386">MTAFHLFPRLPFELRAQIWQLTVEPRTVEVRVKKDNGLWGQTLHVTSSTPAPAVLQVCYEVRNQGLYQPAFKFLMRLSRDGLMAWHDAWEYVYWPCPKENLRFIDKETGQIALGEDLDSMDDSIHNAAYTLKDSEASRKDIGEEYGIEESRVKFGRRLICTHEFIY</sequence>
<dbReference type="PANTHER" id="PTHR35910:SF1">
    <property type="entry name" value="2EXR DOMAIN-CONTAINING PROTEIN"/>
    <property type="match status" value="1"/>
</dbReference>